<evidence type="ECO:0000313" key="4">
    <source>
        <dbReference type="Proteomes" id="UP000186914"/>
    </source>
</evidence>
<protein>
    <submittedName>
        <fullName evidence="3">Nucleotidyltransferase domain-containing protein</fullName>
    </submittedName>
</protein>
<dbReference type="EMBL" id="FTNO01000008">
    <property type="protein sequence ID" value="SIR97006.1"/>
    <property type="molecule type" value="Genomic_DNA"/>
</dbReference>
<dbReference type="GO" id="GO:0016779">
    <property type="term" value="F:nucleotidyltransferase activity"/>
    <property type="evidence" value="ECO:0007669"/>
    <property type="project" value="InterPro"/>
</dbReference>
<sequence>MESGSSQHAASTGGEETSAATIQVPVPASNPNLYRHKATDKLLQFLIDRPFKEYTIRTLASMVDVTHRTVGKAVDVLAANDLVHIRQEGNKKLVSINRERVMIPDNPLLRIPQAEFHAPVRAAVETLNEDLDDVLGMLVYGSVARGEADRQSDIDLWVLVREHRGRNQRRAAQIGKELASQQFNGERYDFHIVVESPASVPAHTEDIAETVVSGITLSETGEFEKFQSIMEDLVNE</sequence>
<dbReference type="AlphaFoldDB" id="A0A1N7F9Q2"/>
<dbReference type="SUPFAM" id="SSF46785">
    <property type="entry name" value="Winged helix' DNA-binding domain"/>
    <property type="match status" value="1"/>
</dbReference>
<organism evidence="3 4">
    <name type="scientific">Haladaptatus litoreus</name>
    <dbReference type="NCBI Taxonomy" id="553468"/>
    <lineage>
        <taxon>Archaea</taxon>
        <taxon>Methanobacteriati</taxon>
        <taxon>Methanobacteriota</taxon>
        <taxon>Stenosarchaea group</taxon>
        <taxon>Halobacteria</taxon>
        <taxon>Halobacteriales</taxon>
        <taxon>Haladaptataceae</taxon>
        <taxon>Haladaptatus</taxon>
    </lineage>
</organism>
<feature type="region of interest" description="Disordered" evidence="1">
    <location>
        <begin position="1"/>
        <end position="22"/>
    </location>
</feature>
<gene>
    <name evidence="3" type="ORF">SAMN05421858_4849</name>
</gene>
<dbReference type="InterPro" id="IPR043519">
    <property type="entry name" value="NT_sf"/>
</dbReference>
<evidence type="ECO:0000313" key="3">
    <source>
        <dbReference type="EMBL" id="SIR97006.1"/>
    </source>
</evidence>
<accession>A0A1N7F9Q2</accession>
<dbReference type="SUPFAM" id="SSF81301">
    <property type="entry name" value="Nucleotidyltransferase"/>
    <property type="match status" value="1"/>
</dbReference>
<dbReference type="InterPro" id="IPR036390">
    <property type="entry name" value="WH_DNA-bd_sf"/>
</dbReference>
<keyword evidence="3" id="KW-0808">Transferase</keyword>
<evidence type="ECO:0000256" key="1">
    <source>
        <dbReference type="SAM" id="MobiDB-lite"/>
    </source>
</evidence>
<dbReference type="Proteomes" id="UP000186914">
    <property type="component" value="Unassembled WGS sequence"/>
</dbReference>
<dbReference type="Gene3D" id="3.30.460.10">
    <property type="entry name" value="Beta Polymerase, domain 2"/>
    <property type="match status" value="1"/>
</dbReference>
<proteinExistence type="predicted"/>
<keyword evidence="4" id="KW-1185">Reference proteome</keyword>
<dbReference type="InterPro" id="IPR002934">
    <property type="entry name" value="Polymerase_NTP_transf_dom"/>
</dbReference>
<dbReference type="CDD" id="cd05403">
    <property type="entry name" value="NT_KNTase_like"/>
    <property type="match status" value="1"/>
</dbReference>
<feature type="compositionally biased region" description="Polar residues" evidence="1">
    <location>
        <begin position="1"/>
        <end position="21"/>
    </location>
</feature>
<dbReference type="Pfam" id="PF01909">
    <property type="entry name" value="NTP_transf_2"/>
    <property type="match status" value="1"/>
</dbReference>
<evidence type="ECO:0000259" key="2">
    <source>
        <dbReference type="Pfam" id="PF01909"/>
    </source>
</evidence>
<feature type="domain" description="Polymerase nucleotidyl transferase" evidence="2">
    <location>
        <begin position="126"/>
        <end position="196"/>
    </location>
</feature>
<name>A0A1N7F9Q2_9EURY</name>
<reference evidence="4" key="1">
    <citation type="submission" date="2017-01" db="EMBL/GenBank/DDBJ databases">
        <authorList>
            <person name="Varghese N."/>
            <person name="Submissions S."/>
        </authorList>
    </citation>
    <scope>NUCLEOTIDE SEQUENCE [LARGE SCALE GENOMIC DNA]</scope>
    <source>
        <strain evidence="4">CGMCC 1.7737</strain>
    </source>
</reference>